<dbReference type="AlphaFoldDB" id="A0A329SUC6"/>
<dbReference type="Proteomes" id="UP000760860">
    <property type="component" value="Unassembled WGS sequence"/>
</dbReference>
<dbReference type="GO" id="GO:0000245">
    <property type="term" value="P:spliceosomal complex assembly"/>
    <property type="evidence" value="ECO:0007669"/>
    <property type="project" value="InterPro"/>
</dbReference>
<reference evidence="2 3" key="1">
    <citation type="submission" date="2018-01" db="EMBL/GenBank/DDBJ databases">
        <title>Draft genome of the strawberry crown rot pathogen Phytophthora cactorum.</title>
        <authorList>
            <person name="Armitage A.D."/>
            <person name="Lysoe E."/>
            <person name="Nellist C.F."/>
            <person name="Harrison R.J."/>
            <person name="Brurberg M.B."/>
        </authorList>
    </citation>
    <scope>NUCLEOTIDE SEQUENCE [LARGE SCALE GENOMIC DNA]</scope>
    <source>
        <strain evidence="2 3">10300</strain>
    </source>
</reference>
<evidence type="ECO:0000313" key="2">
    <source>
        <dbReference type="EMBL" id="RAW39526.1"/>
    </source>
</evidence>
<proteinExistence type="predicted"/>
<dbReference type="EMBL" id="RCMV01000061">
    <property type="protein sequence ID" value="KAG3226288.1"/>
    <property type="molecule type" value="Genomic_DNA"/>
</dbReference>
<dbReference type="GO" id="GO:0032797">
    <property type="term" value="C:SMN complex"/>
    <property type="evidence" value="ECO:0007669"/>
    <property type="project" value="TreeGrafter"/>
</dbReference>
<organism evidence="2 3">
    <name type="scientific">Phytophthora cactorum</name>
    <dbReference type="NCBI Taxonomy" id="29920"/>
    <lineage>
        <taxon>Eukaryota</taxon>
        <taxon>Sar</taxon>
        <taxon>Stramenopiles</taxon>
        <taxon>Oomycota</taxon>
        <taxon>Peronosporomycetes</taxon>
        <taxon>Peronosporales</taxon>
        <taxon>Peronosporaceae</taxon>
        <taxon>Phytophthora</taxon>
    </lineage>
</organism>
<dbReference type="GO" id="GO:0005634">
    <property type="term" value="C:nucleus"/>
    <property type="evidence" value="ECO:0007669"/>
    <property type="project" value="InterPro"/>
</dbReference>
<dbReference type="OrthoDB" id="77463at2759"/>
<reference evidence="1" key="2">
    <citation type="submission" date="2018-05" db="EMBL/GenBank/DDBJ databases">
        <title>Effector identification in a new, highly contiguous assembly of the strawberry crown rot pathogen Phytophthora cactorum.</title>
        <authorList>
            <person name="Armitage A.D."/>
            <person name="Nellist C.F."/>
            <person name="Bates H."/>
            <person name="Vickerstaff R.J."/>
            <person name="Harrison R.J."/>
        </authorList>
    </citation>
    <scope>NUCLEOTIDE SEQUENCE</scope>
    <source>
        <strain evidence="1">P421</strain>
    </source>
</reference>
<dbReference type="Gene3D" id="2.30.30.100">
    <property type="match status" value="1"/>
</dbReference>
<evidence type="ECO:0008006" key="4">
    <source>
        <dbReference type="Google" id="ProtNLM"/>
    </source>
</evidence>
<sequence>MASESSLFDQFSALIGQPARVHLEDGTYMHGELYCIDPETDHVALLCPLGHEDSGYNVKIVLAHHVRGIETGLQESTDLPTLATLLQGLEKGRNSSQEDSASIQRRREQLGQILTKNFVPSEVAADGSIRVFGGAATVRAPFRAVECANEQLLRRMQQLLGQFEQQA</sequence>
<evidence type="ECO:0000313" key="3">
    <source>
        <dbReference type="Proteomes" id="UP000251314"/>
    </source>
</evidence>
<protein>
    <recommendedName>
        <fullName evidence="4">Gem-associated protein 6</fullName>
    </recommendedName>
</protein>
<dbReference type="VEuPathDB" id="FungiDB:PC110_g4250"/>
<accession>A0A329SUC6</accession>
<dbReference type="Proteomes" id="UP000251314">
    <property type="component" value="Unassembled WGS sequence"/>
</dbReference>
<evidence type="ECO:0000313" key="1">
    <source>
        <dbReference type="EMBL" id="KAG3226288.1"/>
    </source>
</evidence>
<dbReference type="GO" id="GO:0000387">
    <property type="term" value="P:spliceosomal snRNP assembly"/>
    <property type="evidence" value="ECO:0007669"/>
    <property type="project" value="TreeGrafter"/>
</dbReference>
<dbReference type="EMBL" id="MJFZ01000064">
    <property type="protein sequence ID" value="RAW39526.1"/>
    <property type="molecule type" value="Genomic_DNA"/>
</dbReference>
<keyword evidence="3" id="KW-1185">Reference proteome</keyword>
<gene>
    <name evidence="2" type="ORF">PC110_g4250</name>
    <name evidence="1" type="ORF">PC129_g3114</name>
</gene>
<name>A0A329SUC6_9STRA</name>
<dbReference type="PANTHER" id="PTHR14710">
    <property type="entry name" value="GEM-ASSOCIATED PROTEIN 6"/>
    <property type="match status" value="1"/>
</dbReference>
<dbReference type="PANTHER" id="PTHR14710:SF2">
    <property type="entry name" value="GEM-ASSOCIATED PROTEIN 6"/>
    <property type="match status" value="1"/>
</dbReference>
<dbReference type="InterPro" id="IPR009422">
    <property type="entry name" value="Gemin6"/>
</dbReference>
<comment type="caution">
    <text evidence="2">The sequence shown here is derived from an EMBL/GenBank/DDBJ whole genome shotgun (WGS) entry which is preliminary data.</text>
</comment>